<accession>A0A8X6GR28</accession>
<dbReference type="AlphaFoldDB" id="A0A8X6GR28"/>
<dbReference type="OrthoDB" id="10389362at2759"/>
<organism evidence="1 2">
    <name type="scientific">Trichonephila clavata</name>
    <name type="common">Joro spider</name>
    <name type="synonym">Nephila clavata</name>
    <dbReference type="NCBI Taxonomy" id="2740835"/>
    <lineage>
        <taxon>Eukaryota</taxon>
        <taxon>Metazoa</taxon>
        <taxon>Ecdysozoa</taxon>
        <taxon>Arthropoda</taxon>
        <taxon>Chelicerata</taxon>
        <taxon>Arachnida</taxon>
        <taxon>Araneae</taxon>
        <taxon>Araneomorphae</taxon>
        <taxon>Entelegynae</taxon>
        <taxon>Araneoidea</taxon>
        <taxon>Nephilidae</taxon>
        <taxon>Trichonephila</taxon>
    </lineage>
</organism>
<proteinExistence type="predicted"/>
<evidence type="ECO:0000313" key="2">
    <source>
        <dbReference type="Proteomes" id="UP000887116"/>
    </source>
</evidence>
<reference evidence="1" key="1">
    <citation type="submission" date="2020-07" db="EMBL/GenBank/DDBJ databases">
        <title>Multicomponent nature underlies the extraordinary mechanical properties of spider dragline silk.</title>
        <authorList>
            <person name="Kono N."/>
            <person name="Nakamura H."/>
            <person name="Mori M."/>
            <person name="Yoshida Y."/>
            <person name="Ohtoshi R."/>
            <person name="Malay A.D."/>
            <person name="Moran D.A.P."/>
            <person name="Tomita M."/>
            <person name="Numata K."/>
            <person name="Arakawa K."/>
        </authorList>
    </citation>
    <scope>NUCLEOTIDE SEQUENCE</scope>
</reference>
<protein>
    <submittedName>
        <fullName evidence="1">Uncharacterized protein</fullName>
    </submittedName>
</protein>
<comment type="caution">
    <text evidence="1">The sequence shown here is derived from an EMBL/GenBank/DDBJ whole genome shotgun (WGS) entry which is preliminary data.</text>
</comment>
<evidence type="ECO:0000313" key="1">
    <source>
        <dbReference type="EMBL" id="GFR08099.1"/>
    </source>
</evidence>
<keyword evidence="2" id="KW-1185">Reference proteome</keyword>
<sequence length="96" mass="10701">MASAREGRCEAAELAITTLTLLEMTSPCTSHLPPVSMEIFFNSRPEAQRPRYAICHLQHPLLLFPTPALIALTGYLSHNRFRISLPRAILAESENV</sequence>
<gene>
    <name evidence="1" type="ORF">TNCT_342581</name>
</gene>
<dbReference type="EMBL" id="BMAO01016383">
    <property type="protein sequence ID" value="GFR08099.1"/>
    <property type="molecule type" value="Genomic_DNA"/>
</dbReference>
<name>A0A8X6GR28_TRICU</name>
<dbReference type="Proteomes" id="UP000887116">
    <property type="component" value="Unassembled WGS sequence"/>
</dbReference>